<dbReference type="EMBL" id="ABCS01000146">
    <property type="protein sequence ID" value="EDM74147.1"/>
    <property type="molecule type" value="Genomic_DNA"/>
</dbReference>
<dbReference type="AlphaFoldDB" id="A6GIZ1"/>
<sequence>MLVSALACKPADSSHEGVVERGEEDGGVRYASPEGGFSAVFPARPEASKLQSRPGGGTILDVHAFLLDHEGLRYDLSCVLFPPGFELPEEIDIVTEQLRGAGTSVTGKVELQGVAGLEGEGPSGEQLW</sequence>
<name>A6GIZ1_9BACT</name>
<comment type="caution">
    <text evidence="1">The sequence shown here is derived from an EMBL/GenBank/DDBJ whole genome shotgun (WGS) entry which is preliminary data.</text>
</comment>
<proteinExistence type="predicted"/>
<dbReference type="Proteomes" id="UP000005801">
    <property type="component" value="Unassembled WGS sequence"/>
</dbReference>
<keyword evidence="2" id="KW-1185">Reference proteome</keyword>
<evidence type="ECO:0000313" key="1">
    <source>
        <dbReference type="EMBL" id="EDM74147.1"/>
    </source>
</evidence>
<reference evidence="1 2" key="1">
    <citation type="submission" date="2007-06" db="EMBL/GenBank/DDBJ databases">
        <authorList>
            <person name="Shimkets L."/>
            <person name="Ferriera S."/>
            <person name="Johnson J."/>
            <person name="Kravitz S."/>
            <person name="Beeson K."/>
            <person name="Sutton G."/>
            <person name="Rogers Y.-H."/>
            <person name="Friedman R."/>
            <person name="Frazier M."/>
            <person name="Venter J.C."/>
        </authorList>
    </citation>
    <scope>NUCLEOTIDE SEQUENCE [LARGE SCALE GENOMIC DNA]</scope>
    <source>
        <strain evidence="1 2">SIR-1</strain>
    </source>
</reference>
<organism evidence="1 2">
    <name type="scientific">Plesiocystis pacifica SIR-1</name>
    <dbReference type="NCBI Taxonomy" id="391625"/>
    <lineage>
        <taxon>Bacteria</taxon>
        <taxon>Pseudomonadati</taxon>
        <taxon>Myxococcota</taxon>
        <taxon>Polyangia</taxon>
        <taxon>Nannocystales</taxon>
        <taxon>Nannocystaceae</taxon>
        <taxon>Plesiocystis</taxon>
    </lineage>
</organism>
<evidence type="ECO:0000313" key="2">
    <source>
        <dbReference type="Proteomes" id="UP000005801"/>
    </source>
</evidence>
<accession>A6GIZ1</accession>
<gene>
    <name evidence="1" type="ORF">PPSIR1_39090</name>
</gene>
<protein>
    <submittedName>
        <fullName evidence="1">Uncharacterized protein</fullName>
    </submittedName>
</protein>